<dbReference type="InterPro" id="IPR004360">
    <property type="entry name" value="Glyas_Fos-R_dOase_dom"/>
</dbReference>
<evidence type="ECO:0000259" key="1">
    <source>
        <dbReference type="PROSITE" id="PS51819"/>
    </source>
</evidence>
<organism evidence="2 3">
    <name type="scientific">Hypericibacter adhaerens</name>
    <dbReference type="NCBI Taxonomy" id="2602016"/>
    <lineage>
        <taxon>Bacteria</taxon>
        <taxon>Pseudomonadati</taxon>
        <taxon>Pseudomonadota</taxon>
        <taxon>Alphaproteobacteria</taxon>
        <taxon>Rhodospirillales</taxon>
        <taxon>Dongiaceae</taxon>
        <taxon>Hypericibacter</taxon>
    </lineage>
</organism>
<dbReference type="InterPro" id="IPR037523">
    <property type="entry name" value="VOC_core"/>
</dbReference>
<dbReference type="GO" id="GO:0016829">
    <property type="term" value="F:lyase activity"/>
    <property type="evidence" value="ECO:0007669"/>
    <property type="project" value="UniProtKB-KW"/>
</dbReference>
<dbReference type="OrthoDB" id="9807407at2"/>
<gene>
    <name evidence="2" type="ORF">FRZ61_47310</name>
</gene>
<evidence type="ECO:0000313" key="2">
    <source>
        <dbReference type="EMBL" id="QEX24789.1"/>
    </source>
</evidence>
<dbReference type="PROSITE" id="PS51819">
    <property type="entry name" value="VOC"/>
    <property type="match status" value="1"/>
</dbReference>
<dbReference type="PANTHER" id="PTHR35006:SF1">
    <property type="entry name" value="BLL2941 PROTEIN"/>
    <property type="match status" value="1"/>
</dbReference>
<dbReference type="RefSeq" id="WP_151120050.1">
    <property type="nucleotide sequence ID" value="NZ_CP042582.1"/>
</dbReference>
<dbReference type="EMBL" id="CP042582">
    <property type="protein sequence ID" value="QEX24789.1"/>
    <property type="molecule type" value="Genomic_DNA"/>
</dbReference>
<name>A0A5J6N4N7_9PROT</name>
<dbReference type="SUPFAM" id="SSF54593">
    <property type="entry name" value="Glyoxalase/Bleomycin resistance protein/Dihydroxybiphenyl dioxygenase"/>
    <property type="match status" value="1"/>
</dbReference>
<accession>A0A5J6N4N7</accession>
<dbReference type="PANTHER" id="PTHR35006">
    <property type="entry name" value="GLYOXALASE FAMILY PROTEIN (AFU_ORTHOLOGUE AFUA_5G14830)"/>
    <property type="match status" value="1"/>
</dbReference>
<dbReference type="CDD" id="cd07262">
    <property type="entry name" value="VOC_like"/>
    <property type="match status" value="1"/>
</dbReference>
<feature type="domain" description="VOC" evidence="1">
    <location>
        <begin position="3"/>
        <end position="128"/>
    </location>
</feature>
<reference evidence="2 3" key="1">
    <citation type="submission" date="2019-08" db="EMBL/GenBank/DDBJ databases">
        <title>Hyperibacter terrae gen. nov., sp. nov. and Hyperibacter viscosus sp. nov., two new members in the family Rhodospirillaceae isolated from the rhizosphere of Hypericum perforatum.</title>
        <authorList>
            <person name="Noviana Z."/>
        </authorList>
    </citation>
    <scope>NUCLEOTIDE SEQUENCE [LARGE SCALE GENOMIC DNA]</scope>
    <source>
        <strain evidence="2 3">R5959</strain>
    </source>
</reference>
<keyword evidence="2" id="KW-0456">Lyase</keyword>
<dbReference type="Pfam" id="PF00903">
    <property type="entry name" value="Glyoxalase"/>
    <property type="match status" value="1"/>
</dbReference>
<dbReference type="KEGG" id="hadh:FRZ61_47310"/>
<dbReference type="Proteomes" id="UP000325797">
    <property type="component" value="Chromosome"/>
</dbReference>
<dbReference type="AlphaFoldDB" id="A0A5J6N4N7"/>
<protein>
    <submittedName>
        <fullName evidence="2">Lactoylglutathione lyase</fullName>
    </submittedName>
</protein>
<proteinExistence type="predicted"/>
<dbReference type="Gene3D" id="3.10.180.10">
    <property type="entry name" value="2,3-Dihydroxybiphenyl 1,2-Dioxygenase, domain 1"/>
    <property type="match status" value="1"/>
</dbReference>
<keyword evidence="3" id="KW-1185">Reference proteome</keyword>
<evidence type="ECO:0000313" key="3">
    <source>
        <dbReference type="Proteomes" id="UP000325797"/>
    </source>
</evidence>
<dbReference type="InterPro" id="IPR029068">
    <property type="entry name" value="Glyas_Bleomycin-R_OHBP_Dase"/>
</dbReference>
<sequence>MSLILYTTVGVSDFARSAAFYDAVFGALGYARSHDAAEGWAGWGPSYDEGVSFWICKPFDGKAPGHGNGTMIALRARNEAEVVAFHKAALAHGGADEGEPGTRPYYEPSFYVAYVRDPDGNKLACVYHRHDPKGEA</sequence>